<name>A0AA88V025_9ASTE</name>
<evidence type="ECO:0000313" key="2">
    <source>
        <dbReference type="EMBL" id="KAK2998623.1"/>
    </source>
</evidence>
<proteinExistence type="predicted"/>
<feature type="region of interest" description="Disordered" evidence="1">
    <location>
        <begin position="31"/>
        <end position="69"/>
    </location>
</feature>
<comment type="caution">
    <text evidence="2">The sequence shown here is derived from an EMBL/GenBank/DDBJ whole genome shotgun (WGS) entry which is preliminary data.</text>
</comment>
<keyword evidence="3" id="KW-1185">Reference proteome</keyword>
<evidence type="ECO:0000256" key="1">
    <source>
        <dbReference type="SAM" id="MobiDB-lite"/>
    </source>
</evidence>
<evidence type="ECO:0000313" key="3">
    <source>
        <dbReference type="Proteomes" id="UP001188597"/>
    </source>
</evidence>
<organism evidence="2 3">
    <name type="scientific">Escallonia herrerae</name>
    <dbReference type="NCBI Taxonomy" id="1293975"/>
    <lineage>
        <taxon>Eukaryota</taxon>
        <taxon>Viridiplantae</taxon>
        <taxon>Streptophyta</taxon>
        <taxon>Embryophyta</taxon>
        <taxon>Tracheophyta</taxon>
        <taxon>Spermatophyta</taxon>
        <taxon>Magnoliopsida</taxon>
        <taxon>eudicotyledons</taxon>
        <taxon>Gunneridae</taxon>
        <taxon>Pentapetalae</taxon>
        <taxon>asterids</taxon>
        <taxon>campanulids</taxon>
        <taxon>Escalloniales</taxon>
        <taxon>Escalloniaceae</taxon>
        <taxon>Escallonia</taxon>
    </lineage>
</organism>
<sequence length="100" mass="11102">MNSMFSSFDAVCAELLGQTGRALVSPSKKVDGFLQSHQQTQKREQTKVTDEANEKKAGRQQRRARSPLDCLEEEKRKSLQLELEFIQASKCSRAAGGLGT</sequence>
<dbReference type="EMBL" id="JAVXUP010003564">
    <property type="protein sequence ID" value="KAK2998623.1"/>
    <property type="molecule type" value="Genomic_DNA"/>
</dbReference>
<accession>A0AA88V025</accession>
<dbReference type="Proteomes" id="UP001188597">
    <property type="component" value="Unassembled WGS sequence"/>
</dbReference>
<gene>
    <name evidence="2" type="ORF">RJ639_023582</name>
</gene>
<protein>
    <submittedName>
        <fullName evidence="2">Uncharacterized protein</fullName>
    </submittedName>
</protein>
<dbReference type="AlphaFoldDB" id="A0AA88V025"/>
<feature type="compositionally biased region" description="Basic and acidic residues" evidence="1">
    <location>
        <begin position="41"/>
        <end position="57"/>
    </location>
</feature>
<reference evidence="2" key="1">
    <citation type="submission" date="2022-12" db="EMBL/GenBank/DDBJ databases">
        <title>Draft genome assemblies for two species of Escallonia (Escalloniales).</title>
        <authorList>
            <person name="Chanderbali A."/>
            <person name="Dervinis C."/>
            <person name="Anghel I."/>
            <person name="Soltis D."/>
            <person name="Soltis P."/>
            <person name="Zapata F."/>
        </authorList>
    </citation>
    <scope>NUCLEOTIDE SEQUENCE</scope>
    <source>
        <strain evidence="2">UCBG64.0493</strain>
        <tissue evidence="2">Leaf</tissue>
    </source>
</reference>